<reference evidence="3" key="1">
    <citation type="submission" date="2016-01" db="EMBL/GenBank/DDBJ databases">
        <title>Pseudomonas sp. MS586 complete sequence.</title>
        <authorList>
            <person name="Lu S."/>
            <person name="Deng P."/>
        </authorList>
    </citation>
    <scope>NUCLEOTIDE SEQUENCE [LARGE SCALE GENOMIC DNA]</scope>
    <source>
        <strain evidence="1 3">MS586</strain>
    </source>
</reference>
<sequence>MIVPTLCVVTPPRTLCVRCRGDAERHWLHSHAERGNDQGWVAHRRSPMDAIAGVIRPNPLESPPRLKETTSC</sequence>
<evidence type="ECO:0000313" key="1">
    <source>
        <dbReference type="EMBL" id="AUG97456.1"/>
    </source>
</evidence>
<accession>A0ABN5FME5</accession>
<evidence type="ECO:0000313" key="2">
    <source>
        <dbReference type="EMBL" id="AUG97487.1"/>
    </source>
</evidence>
<organism evidence="2 3">
    <name type="scientific">Pseudomonas glycinae</name>
    <dbReference type="NCBI Taxonomy" id="1785145"/>
    <lineage>
        <taxon>Bacteria</taxon>
        <taxon>Pseudomonadati</taxon>
        <taxon>Pseudomonadota</taxon>
        <taxon>Gammaproteobacteria</taxon>
        <taxon>Pseudomonadales</taxon>
        <taxon>Pseudomonadaceae</taxon>
        <taxon>Pseudomonas</taxon>
    </lineage>
</organism>
<proteinExistence type="predicted"/>
<reference evidence="2" key="2">
    <citation type="submission" date="2017-12" db="EMBL/GenBank/DDBJ databases">
        <title>Pseudomonas sp. MS586 complete sequence.</title>
        <authorList>
            <person name="Lu S."/>
            <person name="Deng P."/>
        </authorList>
    </citation>
    <scope>NUCLEOTIDE SEQUENCE</scope>
    <source>
        <strain evidence="2">MS586</strain>
    </source>
</reference>
<dbReference type="EMBL" id="CP014205">
    <property type="protein sequence ID" value="AUG97456.1"/>
    <property type="molecule type" value="Genomic_DNA"/>
</dbReference>
<protein>
    <submittedName>
        <fullName evidence="2">Uncharacterized protein</fullName>
    </submittedName>
</protein>
<gene>
    <name evidence="1" type="ORF">AWU82_28830</name>
    <name evidence="2" type="ORF">AWU82_29015</name>
</gene>
<dbReference type="Proteomes" id="UP000075187">
    <property type="component" value="Chromosome"/>
</dbReference>
<evidence type="ECO:0000313" key="3">
    <source>
        <dbReference type="Proteomes" id="UP000075187"/>
    </source>
</evidence>
<name>A0ABN5FME5_9PSED</name>
<dbReference type="EMBL" id="CP014205">
    <property type="protein sequence ID" value="AUG97487.1"/>
    <property type="molecule type" value="Genomic_DNA"/>
</dbReference>
<keyword evidence="3" id="KW-1185">Reference proteome</keyword>